<protein>
    <recommendedName>
        <fullName evidence="8">Ubiquitin carboxyl-terminal hydrolase</fullName>
        <ecNumber evidence="8">3.4.19.12</ecNumber>
    </recommendedName>
</protein>
<feature type="active site" description="Proton donor" evidence="7">
    <location>
        <position position="176"/>
    </location>
</feature>
<keyword evidence="5 7" id="KW-0378">Hydrolase</keyword>
<comment type="catalytic activity">
    <reaction evidence="1 7 8">
        <text>Thiol-dependent hydrolysis of ester, thioester, amide, peptide and isopeptide bonds formed by the C-terminal Gly of ubiquitin (a 76-residue protein attached to proteins as an intracellular targeting signal).</text>
        <dbReference type="EC" id="3.4.19.12"/>
    </reaction>
</comment>
<keyword evidence="6 7" id="KW-0788">Thiol protease</keyword>
<dbReference type="OrthoDB" id="427186at2759"/>
<name>A0A8J8SZC5_HALGN</name>
<dbReference type="PRINTS" id="PR00707">
    <property type="entry name" value="UBCTHYDRLASE"/>
</dbReference>
<evidence type="ECO:0000256" key="7">
    <source>
        <dbReference type="PROSITE-ProRule" id="PRU01393"/>
    </source>
</evidence>
<dbReference type="GO" id="GO:0016579">
    <property type="term" value="P:protein deubiquitination"/>
    <property type="evidence" value="ECO:0007669"/>
    <property type="project" value="TreeGrafter"/>
</dbReference>
<dbReference type="Gene3D" id="3.40.532.10">
    <property type="entry name" value="Peptidase C12, ubiquitin carboxyl-terminal hydrolase"/>
    <property type="match status" value="1"/>
</dbReference>
<evidence type="ECO:0000256" key="2">
    <source>
        <dbReference type="ARBA" id="ARBA00009326"/>
    </source>
</evidence>
<dbReference type="EMBL" id="RRYP01014698">
    <property type="protein sequence ID" value="TNV75846.1"/>
    <property type="molecule type" value="Genomic_DNA"/>
</dbReference>
<evidence type="ECO:0000259" key="9">
    <source>
        <dbReference type="PROSITE" id="PS52048"/>
    </source>
</evidence>
<keyword evidence="3 7" id="KW-0645">Protease</keyword>
<dbReference type="InterPro" id="IPR038765">
    <property type="entry name" value="Papain-like_cys_pep_sf"/>
</dbReference>
<dbReference type="FunFam" id="3.40.532.10:FF:000006">
    <property type="entry name" value="Ubiquitin carboxyl-terminal hydrolase"/>
    <property type="match status" value="1"/>
</dbReference>
<dbReference type="AlphaFoldDB" id="A0A8J8SZC5"/>
<proteinExistence type="inferred from homology"/>
<dbReference type="SUPFAM" id="SSF54001">
    <property type="entry name" value="Cysteine proteinases"/>
    <property type="match status" value="1"/>
</dbReference>
<dbReference type="InterPro" id="IPR036959">
    <property type="entry name" value="Peptidase_C12_UCH_sf"/>
</dbReference>
<dbReference type="InterPro" id="IPR001578">
    <property type="entry name" value="Peptidase_C12_UCH"/>
</dbReference>
<evidence type="ECO:0000256" key="4">
    <source>
        <dbReference type="ARBA" id="ARBA00022786"/>
    </source>
</evidence>
<evidence type="ECO:0000256" key="3">
    <source>
        <dbReference type="ARBA" id="ARBA00022670"/>
    </source>
</evidence>
<feature type="site" description="Transition state stabilizer" evidence="7">
    <location>
        <position position="98"/>
    </location>
</feature>
<feature type="domain" description="UCH catalytic" evidence="9">
    <location>
        <begin position="10"/>
        <end position="239"/>
    </location>
</feature>
<dbReference type="GO" id="GO:0006511">
    <property type="term" value="P:ubiquitin-dependent protein catabolic process"/>
    <property type="evidence" value="ECO:0007669"/>
    <property type="project" value="UniProtKB-UniRule"/>
</dbReference>
<keyword evidence="4 7" id="KW-0833">Ubl conjugation pathway</keyword>
<comment type="similarity">
    <text evidence="2 7 8">Belongs to the peptidase C12 family.</text>
</comment>
<dbReference type="Pfam" id="PF01088">
    <property type="entry name" value="Peptidase_C12"/>
    <property type="match status" value="1"/>
</dbReference>
<feature type="active site" description="Nucleophile" evidence="7">
    <location>
        <position position="104"/>
    </location>
</feature>
<feature type="site" description="Important for enzyme activity" evidence="7">
    <location>
        <position position="192"/>
    </location>
</feature>
<sequence>MVETSRSSKMWLPLESNPQVFTDFAQKLGYPSLLYSFHDVYALDKDTWLSAIPQPVIGVVLLYQIKKHHKDIIRQDLEAQQKLQTLTGDLQPPFFIKQTISNACGTIALLHLLCNTLSQCGGIDPESFLASFLTVPQTPLDRAKYLETDEKFEATHEAMAKEGSTDAASAMGTSSHFVAYVMGEGGRLWELDGRQSEPVLKGQLEEGEHLGVRVSSIVQRYIDMEEGKEIRFNVMALAPNQGDW</sequence>
<dbReference type="PANTHER" id="PTHR10589:SF17">
    <property type="entry name" value="UBIQUITIN CARBOXYL-TERMINAL HYDROLASE"/>
    <property type="match status" value="1"/>
</dbReference>
<dbReference type="EC" id="3.4.19.12" evidence="8"/>
<dbReference type="GO" id="GO:0004843">
    <property type="term" value="F:cysteine-type deubiquitinase activity"/>
    <property type="evidence" value="ECO:0007669"/>
    <property type="project" value="UniProtKB-UniRule"/>
</dbReference>
<dbReference type="PROSITE" id="PS52048">
    <property type="entry name" value="UCH_DOMAIN"/>
    <property type="match status" value="1"/>
</dbReference>
<evidence type="ECO:0000313" key="10">
    <source>
        <dbReference type="EMBL" id="TNV75846.1"/>
    </source>
</evidence>
<dbReference type="PANTHER" id="PTHR10589">
    <property type="entry name" value="UBIQUITIN CARBOXYL-TERMINAL HYDROLASE"/>
    <property type="match status" value="1"/>
</dbReference>
<evidence type="ECO:0000256" key="8">
    <source>
        <dbReference type="RuleBase" id="RU361215"/>
    </source>
</evidence>
<reference evidence="10" key="1">
    <citation type="submission" date="2019-06" db="EMBL/GenBank/DDBJ databases">
        <authorList>
            <person name="Zheng W."/>
        </authorList>
    </citation>
    <scope>NUCLEOTIDE SEQUENCE</scope>
    <source>
        <strain evidence="10">QDHG01</strain>
    </source>
</reference>
<dbReference type="GO" id="GO:0005737">
    <property type="term" value="C:cytoplasm"/>
    <property type="evidence" value="ECO:0007669"/>
    <property type="project" value="TreeGrafter"/>
</dbReference>
<evidence type="ECO:0000256" key="5">
    <source>
        <dbReference type="ARBA" id="ARBA00022801"/>
    </source>
</evidence>
<evidence type="ECO:0000256" key="6">
    <source>
        <dbReference type="ARBA" id="ARBA00022807"/>
    </source>
</evidence>
<accession>A0A8J8SZC5</accession>
<comment type="caution">
    <text evidence="10">The sequence shown here is derived from an EMBL/GenBank/DDBJ whole genome shotgun (WGS) entry which is preliminary data.</text>
</comment>
<keyword evidence="11" id="KW-1185">Reference proteome</keyword>
<organism evidence="10 11">
    <name type="scientific">Halteria grandinella</name>
    <dbReference type="NCBI Taxonomy" id="5974"/>
    <lineage>
        <taxon>Eukaryota</taxon>
        <taxon>Sar</taxon>
        <taxon>Alveolata</taxon>
        <taxon>Ciliophora</taxon>
        <taxon>Intramacronucleata</taxon>
        <taxon>Spirotrichea</taxon>
        <taxon>Stichotrichia</taxon>
        <taxon>Sporadotrichida</taxon>
        <taxon>Halteriidae</taxon>
        <taxon>Halteria</taxon>
    </lineage>
</organism>
<evidence type="ECO:0000313" key="11">
    <source>
        <dbReference type="Proteomes" id="UP000785679"/>
    </source>
</evidence>
<gene>
    <name evidence="10" type="ORF">FGO68_gene3249</name>
</gene>
<evidence type="ECO:0000256" key="1">
    <source>
        <dbReference type="ARBA" id="ARBA00000707"/>
    </source>
</evidence>
<dbReference type="Proteomes" id="UP000785679">
    <property type="component" value="Unassembled WGS sequence"/>
</dbReference>